<protein>
    <submittedName>
        <fullName evidence="1">Uncharacterized protein</fullName>
    </submittedName>
</protein>
<sequence>MIETIAIGTALFGLFAHTVNSNGERKKRDEKGASEEDRVQDQANAIFDDAMTQFDDSDYKGFDYDRTLDVHHFSFVNRENQHFAAVGLVDDRVFKFVIYEADKSRTPIEFDDNGKPKYASAFGEELWQPV</sequence>
<accession>A0A5B1CI34</accession>
<name>A0A5B1CI34_9BACT</name>
<gene>
    <name evidence="1" type="ORF">LF1_14480</name>
</gene>
<evidence type="ECO:0000313" key="2">
    <source>
        <dbReference type="Proteomes" id="UP000322699"/>
    </source>
</evidence>
<dbReference type="AlphaFoldDB" id="A0A5B1CI34"/>
<proteinExistence type="predicted"/>
<evidence type="ECO:0000313" key="1">
    <source>
        <dbReference type="EMBL" id="KAA1258924.1"/>
    </source>
</evidence>
<organism evidence="1 2">
    <name type="scientific">Rubripirellula obstinata</name>
    <dbReference type="NCBI Taxonomy" id="406547"/>
    <lineage>
        <taxon>Bacteria</taxon>
        <taxon>Pseudomonadati</taxon>
        <taxon>Planctomycetota</taxon>
        <taxon>Planctomycetia</taxon>
        <taxon>Pirellulales</taxon>
        <taxon>Pirellulaceae</taxon>
        <taxon>Rubripirellula</taxon>
    </lineage>
</organism>
<dbReference type="RefSeq" id="WP_068267061.1">
    <property type="nucleotide sequence ID" value="NZ_LWSK01000153.1"/>
</dbReference>
<dbReference type="EMBL" id="VRLW01000001">
    <property type="protein sequence ID" value="KAA1258924.1"/>
    <property type="molecule type" value="Genomic_DNA"/>
</dbReference>
<dbReference type="Proteomes" id="UP000322699">
    <property type="component" value="Unassembled WGS sequence"/>
</dbReference>
<comment type="caution">
    <text evidence="1">The sequence shown here is derived from an EMBL/GenBank/DDBJ whole genome shotgun (WGS) entry which is preliminary data.</text>
</comment>
<reference evidence="1 2" key="1">
    <citation type="submission" date="2019-08" db="EMBL/GenBank/DDBJ databases">
        <title>Deep-cultivation of Planctomycetes and their phenomic and genomic characterization uncovers novel biology.</title>
        <authorList>
            <person name="Wiegand S."/>
            <person name="Jogler M."/>
            <person name="Boedeker C."/>
            <person name="Pinto D."/>
            <person name="Vollmers J."/>
            <person name="Rivas-Marin E."/>
            <person name="Kohn T."/>
            <person name="Peeters S.H."/>
            <person name="Heuer A."/>
            <person name="Rast P."/>
            <person name="Oberbeckmann S."/>
            <person name="Bunk B."/>
            <person name="Jeske O."/>
            <person name="Meyerdierks A."/>
            <person name="Storesund J.E."/>
            <person name="Kallscheuer N."/>
            <person name="Luecker S."/>
            <person name="Lage O.M."/>
            <person name="Pohl T."/>
            <person name="Merkel B.J."/>
            <person name="Hornburger P."/>
            <person name="Mueller R.-W."/>
            <person name="Bruemmer F."/>
            <person name="Labrenz M."/>
            <person name="Spormann A.M."/>
            <person name="Op Den Camp H."/>
            <person name="Overmann J."/>
            <person name="Amann R."/>
            <person name="Jetten M.S.M."/>
            <person name="Mascher T."/>
            <person name="Medema M.H."/>
            <person name="Devos D.P."/>
            <person name="Kaster A.-K."/>
            <person name="Ovreas L."/>
            <person name="Rohde M."/>
            <person name="Galperin M.Y."/>
            <person name="Jogler C."/>
        </authorList>
    </citation>
    <scope>NUCLEOTIDE SEQUENCE [LARGE SCALE GENOMIC DNA]</scope>
    <source>
        <strain evidence="1 2">LF1</strain>
    </source>
</reference>
<keyword evidence="2" id="KW-1185">Reference proteome</keyword>